<dbReference type="InterPro" id="IPR025422">
    <property type="entry name" value="TGA_domain"/>
</dbReference>
<keyword evidence="4" id="KW-1185">Reference proteome</keyword>
<protein>
    <submittedName>
        <fullName evidence="3">Putative transcription factor</fullName>
    </submittedName>
    <submittedName>
        <fullName evidence="2">Transcription factor TGA like domain-containing protein</fullName>
    </submittedName>
</protein>
<dbReference type="Pfam" id="PF14144">
    <property type="entry name" value="DOG1"/>
    <property type="match status" value="1"/>
</dbReference>
<evidence type="ECO:0000259" key="1">
    <source>
        <dbReference type="PROSITE" id="PS51806"/>
    </source>
</evidence>
<evidence type="ECO:0000313" key="4">
    <source>
        <dbReference type="Proteomes" id="UP000215914"/>
    </source>
</evidence>
<gene>
    <name evidence="3" type="ORF">HannXRQ_Chr11g0330981</name>
    <name evidence="2" type="ORF">HanXRQr2_Chr11g0476181</name>
</gene>
<dbReference type="Gramene" id="mRNA:HanXRQr2_Chr11g0476181">
    <property type="protein sequence ID" value="mRNA:HanXRQr2_Chr11g0476181"/>
    <property type="gene ID" value="HanXRQr2_Chr11g0476181"/>
</dbReference>
<sequence>MSSKPINMVFPWLYFPPTNLEPKTGHIYNPKMQVITIKSQHMDFHRFHETWYHQLHHQIRHLTEAPRPPTTDDHRDQLTLHINKLMFHFSEYYRVKSLAANQDVLSIFCARWASTLERSLFWIAGWRPTTAFHLIYTESSVLFESRMVDILHGIHTGDLGDLSPAQFTRVSEIQCETVQQENAVTNQLSEWQDEACDILGGTCVDKKIERLVKIMEKADELRLKTLKAVVELLTPQQAAEFLIAAAQLHFGIHRWGLNHDRDRERERDRGRSEK</sequence>
<dbReference type="EMBL" id="MNCJ02000326">
    <property type="protein sequence ID" value="KAF5780808.1"/>
    <property type="molecule type" value="Genomic_DNA"/>
</dbReference>
<dbReference type="Proteomes" id="UP000215914">
    <property type="component" value="Chromosome 11"/>
</dbReference>
<accession>A0A251T8N5</accession>
<reference evidence="2 4" key="1">
    <citation type="journal article" date="2017" name="Nature">
        <title>The sunflower genome provides insights into oil metabolism, flowering and Asterid evolution.</title>
        <authorList>
            <person name="Badouin H."/>
            <person name="Gouzy J."/>
            <person name="Grassa C.J."/>
            <person name="Murat F."/>
            <person name="Staton S.E."/>
            <person name="Cottret L."/>
            <person name="Lelandais-Briere C."/>
            <person name="Owens G.L."/>
            <person name="Carrere S."/>
            <person name="Mayjonade B."/>
            <person name="Legrand L."/>
            <person name="Gill N."/>
            <person name="Kane N.C."/>
            <person name="Bowers J.E."/>
            <person name="Hubner S."/>
            <person name="Bellec A."/>
            <person name="Berard A."/>
            <person name="Berges H."/>
            <person name="Blanchet N."/>
            <person name="Boniface M.C."/>
            <person name="Brunel D."/>
            <person name="Catrice O."/>
            <person name="Chaidir N."/>
            <person name="Claudel C."/>
            <person name="Donnadieu C."/>
            <person name="Faraut T."/>
            <person name="Fievet G."/>
            <person name="Helmstetter N."/>
            <person name="King M."/>
            <person name="Knapp S.J."/>
            <person name="Lai Z."/>
            <person name="Le Paslier M.C."/>
            <person name="Lippi Y."/>
            <person name="Lorenzon L."/>
            <person name="Mandel J.R."/>
            <person name="Marage G."/>
            <person name="Marchand G."/>
            <person name="Marquand E."/>
            <person name="Bret-Mestries E."/>
            <person name="Morien E."/>
            <person name="Nambeesan S."/>
            <person name="Nguyen T."/>
            <person name="Pegot-Espagnet P."/>
            <person name="Pouilly N."/>
            <person name="Raftis F."/>
            <person name="Sallet E."/>
            <person name="Schiex T."/>
            <person name="Thomas J."/>
            <person name="Vandecasteele C."/>
            <person name="Vares D."/>
            <person name="Vear F."/>
            <person name="Vautrin S."/>
            <person name="Crespi M."/>
            <person name="Mangin B."/>
            <person name="Burke J.M."/>
            <person name="Salse J."/>
            <person name="Munos S."/>
            <person name="Vincourt P."/>
            <person name="Rieseberg L.H."/>
            <person name="Langlade N.B."/>
        </authorList>
    </citation>
    <scope>NUCLEOTIDE SEQUENCE [LARGE SCALE GENOMIC DNA]</scope>
    <source>
        <strain evidence="4">cv. SF193</strain>
        <tissue evidence="2">Leaves</tissue>
    </source>
</reference>
<evidence type="ECO:0000313" key="2">
    <source>
        <dbReference type="EMBL" id="KAF5780808.1"/>
    </source>
</evidence>
<dbReference type="PANTHER" id="PTHR46354">
    <property type="entry name" value="DOG1 DOMAIN-CONTAINING PROTEIN"/>
    <property type="match status" value="1"/>
</dbReference>
<organism evidence="3 4">
    <name type="scientific">Helianthus annuus</name>
    <name type="common">Common sunflower</name>
    <dbReference type="NCBI Taxonomy" id="4232"/>
    <lineage>
        <taxon>Eukaryota</taxon>
        <taxon>Viridiplantae</taxon>
        <taxon>Streptophyta</taxon>
        <taxon>Embryophyta</taxon>
        <taxon>Tracheophyta</taxon>
        <taxon>Spermatophyta</taxon>
        <taxon>Magnoliopsida</taxon>
        <taxon>eudicotyledons</taxon>
        <taxon>Gunneridae</taxon>
        <taxon>Pentapetalae</taxon>
        <taxon>asterids</taxon>
        <taxon>campanulids</taxon>
        <taxon>Asterales</taxon>
        <taxon>Asteraceae</taxon>
        <taxon>Asteroideae</taxon>
        <taxon>Heliantheae alliance</taxon>
        <taxon>Heliantheae</taxon>
        <taxon>Helianthus</taxon>
    </lineage>
</organism>
<dbReference type="AlphaFoldDB" id="A0A251T8N5"/>
<dbReference type="PANTHER" id="PTHR46354:SF12">
    <property type="entry name" value="DNA-BINDING PROTEIN-LIKE PROTEIN"/>
    <property type="match status" value="1"/>
</dbReference>
<proteinExistence type="predicted"/>
<dbReference type="PROSITE" id="PS51806">
    <property type="entry name" value="DOG1"/>
    <property type="match status" value="1"/>
</dbReference>
<feature type="domain" description="DOG1" evidence="1">
    <location>
        <begin position="41"/>
        <end position="262"/>
    </location>
</feature>
<reference evidence="3" key="2">
    <citation type="submission" date="2017-02" db="EMBL/GenBank/DDBJ databases">
        <title>Sunflower complete genome.</title>
        <authorList>
            <person name="Langlade N."/>
            <person name="Munos S."/>
        </authorList>
    </citation>
    <scope>NUCLEOTIDE SEQUENCE [LARGE SCALE GENOMIC DNA]</scope>
    <source>
        <tissue evidence="3">Leaves</tissue>
    </source>
</reference>
<evidence type="ECO:0000313" key="3">
    <source>
        <dbReference type="EMBL" id="OTG07485.1"/>
    </source>
</evidence>
<dbReference type="InterPro" id="IPR051886">
    <property type="entry name" value="Seed_Dev/Stress_Resp_Reg"/>
</dbReference>
<dbReference type="EMBL" id="CM007900">
    <property type="protein sequence ID" value="OTG07485.1"/>
    <property type="molecule type" value="Genomic_DNA"/>
</dbReference>
<dbReference type="OMA" id="QHTWVEQ"/>
<name>A0A251T8N5_HELAN</name>
<reference evidence="2" key="3">
    <citation type="submission" date="2020-06" db="EMBL/GenBank/DDBJ databases">
        <title>Helianthus annuus Genome sequencing and assembly Release 2.</title>
        <authorList>
            <person name="Gouzy J."/>
            <person name="Langlade N."/>
            <person name="Munos S."/>
        </authorList>
    </citation>
    <scope>NUCLEOTIDE SEQUENCE</scope>
    <source>
        <tissue evidence="2">Leaves</tissue>
    </source>
</reference>
<dbReference type="GO" id="GO:0043565">
    <property type="term" value="F:sequence-specific DNA binding"/>
    <property type="evidence" value="ECO:0007669"/>
    <property type="project" value="InterPro"/>
</dbReference>
<dbReference type="GO" id="GO:0006351">
    <property type="term" value="P:DNA-templated transcription"/>
    <property type="evidence" value="ECO:0007669"/>
    <property type="project" value="InterPro"/>
</dbReference>
<dbReference type="InParanoid" id="A0A251T8N5"/>